<feature type="domain" description="Erythromycin biosynthesis protein CIII-like C-terminal" evidence="1">
    <location>
        <begin position="253"/>
        <end position="385"/>
    </location>
</feature>
<accession>A0A6M4GXY7</accession>
<keyword evidence="3" id="KW-1185">Reference proteome</keyword>
<dbReference type="GO" id="GO:0016757">
    <property type="term" value="F:glycosyltransferase activity"/>
    <property type="evidence" value="ECO:0007669"/>
    <property type="project" value="UniProtKB-ARBA"/>
</dbReference>
<evidence type="ECO:0000313" key="3">
    <source>
        <dbReference type="Proteomes" id="UP000501534"/>
    </source>
</evidence>
<organism evidence="2 3">
    <name type="scientific">Usitatibacter rugosus</name>
    <dbReference type="NCBI Taxonomy" id="2732067"/>
    <lineage>
        <taxon>Bacteria</taxon>
        <taxon>Pseudomonadati</taxon>
        <taxon>Pseudomonadota</taxon>
        <taxon>Betaproteobacteria</taxon>
        <taxon>Nitrosomonadales</taxon>
        <taxon>Usitatibacteraceae</taxon>
        <taxon>Usitatibacter</taxon>
    </lineage>
</organism>
<dbReference type="RefSeq" id="WP_171094095.1">
    <property type="nucleotide sequence ID" value="NZ_CP053069.1"/>
</dbReference>
<dbReference type="AlphaFoldDB" id="A0A6M4GXY7"/>
<dbReference type="KEGG" id="uru:DSM104443_03235"/>
<evidence type="ECO:0000313" key="2">
    <source>
        <dbReference type="EMBL" id="QJR12150.1"/>
    </source>
</evidence>
<sequence length="399" mass="44054">MARIALAWEYGASFGHAAAVARLGDALRQRGHTVSLMLRELRPLQALPETRALTVFQAPAWTADAPNFTPRSFAEVMVGAGYRDPVTFSGILSAWHVLFAGWKPDLVIGDYAPTALIAARALGIRRATYGNGFFTPPAGRPMPPFRTDLPAQEQDIANSEAFVLGIVNGALERLGAAPLEYLAQQFEVDEHFLCTFPELDHYFPRSRVGYWGPRMSIDRGRLTDWPEGRGKRVLVYLPATQPSLDDLFRQLRARGAEVVAYIPRLDAARRAAFASPHIRMSEGPVRLDRLLARCDLMVSLGGDIAHGTLAFGIPQLLFPQQFEQHITALRMETLGAALAVRGPGVEIAQQAGSVAEPLERVLQQPGFTLAARAFRARYPAWSPQEQLRRVVARTEELVR</sequence>
<dbReference type="EMBL" id="CP053069">
    <property type="protein sequence ID" value="QJR12150.1"/>
    <property type="molecule type" value="Genomic_DNA"/>
</dbReference>
<protein>
    <recommendedName>
        <fullName evidence="1">Erythromycin biosynthesis protein CIII-like C-terminal domain-containing protein</fullName>
    </recommendedName>
</protein>
<proteinExistence type="predicted"/>
<evidence type="ECO:0000259" key="1">
    <source>
        <dbReference type="Pfam" id="PF06722"/>
    </source>
</evidence>
<dbReference type="Proteomes" id="UP000501534">
    <property type="component" value="Chromosome"/>
</dbReference>
<gene>
    <name evidence="2" type="ORF">DSM104443_03235</name>
</gene>
<dbReference type="Pfam" id="PF06722">
    <property type="entry name" value="EryCIII-like_C"/>
    <property type="match status" value="1"/>
</dbReference>
<reference evidence="2 3" key="1">
    <citation type="submission" date="2020-04" db="EMBL/GenBank/DDBJ databases">
        <title>Usitatibacter rugosus gen. nov., sp. nov. and Usitatibacter palustris sp. nov., novel members of Usitatibacteraceae fam. nov. within the order Nitrosomonadales isolated from soil.</title>
        <authorList>
            <person name="Huber K.J."/>
            <person name="Neumann-Schaal M."/>
            <person name="Geppert A."/>
            <person name="Luckner M."/>
            <person name="Wanner G."/>
            <person name="Overmann J."/>
        </authorList>
    </citation>
    <scope>NUCLEOTIDE SEQUENCE [LARGE SCALE GENOMIC DNA]</scope>
    <source>
        <strain evidence="2 3">0125_3</strain>
    </source>
</reference>
<name>A0A6M4GXY7_9PROT</name>
<dbReference type="SUPFAM" id="SSF53756">
    <property type="entry name" value="UDP-Glycosyltransferase/glycogen phosphorylase"/>
    <property type="match status" value="1"/>
</dbReference>
<dbReference type="InterPro" id="IPR010610">
    <property type="entry name" value="EryCIII-like_C"/>
</dbReference>
<dbReference type="Gene3D" id="3.40.50.2000">
    <property type="entry name" value="Glycogen Phosphorylase B"/>
    <property type="match status" value="2"/>
</dbReference>